<evidence type="ECO:0000259" key="1">
    <source>
        <dbReference type="Pfam" id="PF12937"/>
    </source>
</evidence>
<evidence type="ECO:0000313" key="3">
    <source>
        <dbReference type="Proteomes" id="UP000204584"/>
    </source>
</evidence>
<evidence type="ECO:0000313" key="2">
    <source>
        <dbReference type="EMBL" id="AGO85754.1"/>
    </source>
</evidence>
<protein>
    <submittedName>
        <fullName evidence="2">F-box domain containing protein</fullName>
    </submittedName>
</protein>
<proteinExistence type="predicted"/>
<dbReference type="KEGG" id="vg:16607541"/>
<gene>
    <name evidence="2" type="ORF">psal_cds_1357</name>
</gene>
<name>S4VYH7_9VIRU</name>
<accession>S4VYH7</accession>
<dbReference type="Proteomes" id="UP000204584">
    <property type="component" value="Segment"/>
</dbReference>
<dbReference type="InterPro" id="IPR001810">
    <property type="entry name" value="F-box_dom"/>
</dbReference>
<dbReference type="GeneID" id="16607541"/>
<dbReference type="InterPro" id="IPR036047">
    <property type="entry name" value="F-box-like_dom_sf"/>
</dbReference>
<organism evidence="2 3">
    <name type="scientific">Pandoravirus salinus</name>
    <dbReference type="NCBI Taxonomy" id="1349410"/>
    <lineage>
        <taxon>Viruses</taxon>
        <taxon>Pandoravirus</taxon>
    </lineage>
</organism>
<dbReference type="Gene3D" id="1.20.1280.50">
    <property type="match status" value="1"/>
</dbReference>
<feature type="domain" description="F-box" evidence="1">
    <location>
        <begin position="8"/>
        <end position="52"/>
    </location>
</feature>
<dbReference type="SUPFAM" id="SSF81383">
    <property type="entry name" value="F-box domain"/>
    <property type="match status" value="1"/>
</dbReference>
<reference evidence="2 3" key="1">
    <citation type="journal article" date="2013" name="Science">
        <title>Pandoraviruses: amoeba viruses with genomes up to 2.5 Mb reaching that of parasitic eukaryotes.</title>
        <authorList>
            <person name="Philippe N."/>
            <person name="Legendre M."/>
            <person name="Doutre G."/>
            <person name="Coute Y."/>
            <person name="Poirot O."/>
            <person name="Lescot M."/>
            <person name="Arslan D."/>
            <person name="Seltzer V."/>
            <person name="Bertaux L."/>
            <person name="Bruley C."/>
            <person name="Garin J."/>
            <person name="Claverie J.M."/>
            <person name="Abergel C."/>
        </authorList>
    </citation>
    <scope>NUCLEOTIDE SEQUENCE [LARGE SCALE GENOMIC DNA]</scope>
</reference>
<dbReference type="EMBL" id="KC977571">
    <property type="protein sequence ID" value="AGO85754.1"/>
    <property type="molecule type" value="Genomic_DNA"/>
</dbReference>
<dbReference type="RefSeq" id="YP_008438833.1">
    <property type="nucleotide sequence ID" value="NC_022098.1"/>
</dbReference>
<keyword evidence="3" id="KW-1185">Reference proteome</keyword>
<dbReference type="Pfam" id="PF12937">
    <property type="entry name" value="F-box-like"/>
    <property type="match status" value="1"/>
</dbReference>
<sequence>MANSPPTLCDLPAEIQTAILAACRPTDAEALGATCCMMRALARDPLLWRRFFEGGFGHLYPTRTVGTRWPLDGVLGDAWVDSVCRGWGVEPPRINLPDVGKAWIPRPFAHMQSAGKDARWLYVFHARQAYIADLNVPSSRSRKPAEQYKVAFKRFPTSWTETATGRGGLSWNICADDTFAECWSATEDREEVHFRLDLASGQIRWWVEKHQCTMMSFVIEGPRTTPRRSAVDRQGRIRIDETIHRIYEHSDGSVTRSVQTQSDCDHHAETRYSNGDRVVYRLSPSGRVSDVTEFVCSPMCPEPEFAGRFIRPGAWQWRKCKLEPGDSEHYFWPCGECKDARLFRDYVWRGLIGWHPLVRETAIARADGV</sequence>